<proteinExistence type="predicted"/>
<feature type="region of interest" description="Disordered" evidence="3">
    <location>
        <begin position="33"/>
        <end position="72"/>
    </location>
</feature>
<feature type="compositionally biased region" description="Acidic residues" evidence="3">
    <location>
        <begin position="363"/>
        <end position="374"/>
    </location>
</feature>
<reference evidence="4 5" key="1">
    <citation type="submission" date="2024-03" db="EMBL/GenBank/DDBJ databases">
        <title>The Acrasis kona genome and developmental transcriptomes reveal deep origins of eukaryotic multicellular pathways.</title>
        <authorList>
            <person name="Sheikh S."/>
            <person name="Fu C.-J."/>
            <person name="Brown M.W."/>
            <person name="Baldauf S.L."/>
        </authorList>
    </citation>
    <scope>NUCLEOTIDE SEQUENCE [LARGE SCALE GENOMIC DNA]</scope>
    <source>
        <strain evidence="4 5">ATCC MYA-3509</strain>
    </source>
</reference>
<protein>
    <submittedName>
        <fullName evidence="4">Pentatricopeptide repeat-containing protein</fullName>
    </submittedName>
</protein>
<feature type="repeat" description="PPR" evidence="2">
    <location>
        <begin position="138"/>
        <end position="172"/>
    </location>
</feature>
<comment type="caution">
    <text evidence="4">The sequence shown here is derived from an EMBL/GenBank/DDBJ whole genome shotgun (WGS) entry which is preliminary data.</text>
</comment>
<accession>A0AAW2Z702</accession>
<keyword evidence="5" id="KW-1185">Reference proteome</keyword>
<dbReference type="Gene3D" id="1.25.40.10">
    <property type="entry name" value="Tetratricopeptide repeat domain"/>
    <property type="match status" value="1"/>
</dbReference>
<organism evidence="4 5">
    <name type="scientific">Acrasis kona</name>
    <dbReference type="NCBI Taxonomy" id="1008807"/>
    <lineage>
        <taxon>Eukaryota</taxon>
        <taxon>Discoba</taxon>
        <taxon>Heterolobosea</taxon>
        <taxon>Tetramitia</taxon>
        <taxon>Eutetramitia</taxon>
        <taxon>Acrasidae</taxon>
        <taxon>Acrasis</taxon>
    </lineage>
</organism>
<feature type="compositionally biased region" description="Basic residues" evidence="3">
    <location>
        <begin position="391"/>
        <end position="400"/>
    </location>
</feature>
<evidence type="ECO:0000256" key="2">
    <source>
        <dbReference type="PROSITE-ProRule" id="PRU00708"/>
    </source>
</evidence>
<dbReference type="AlphaFoldDB" id="A0AAW2Z702"/>
<feature type="compositionally biased region" description="Basic and acidic residues" evidence="3">
    <location>
        <begin position="269"/>
        <end position="297"/>
    </location>
</feature>
<dbReference type="NCBIfam" id="TIGR00756">
    <property type="entry name" value="PPR"/>
    <property type="match status" value="3"/>
</dbReference>
<feature type="repeat" description="PPR" evidence="2">
    <location>
        <begin position="103"/>
        <end position="137"/>
    </location>
</feature>
<name>A0AAW2Z702_9EUKA</name>
<dbReference type="EMBL" id="JAOPGA020001095">
    <property type="protein sequence ID" value="KAL0484992.1"/>
    <property type="molecule type" value="Genomic_DNA"/>
</dbReference>
<feature type="compositionally biased region" description="Acidic residues" evidence="3">
    <location>
        <begin position="298"/>
        <end position="329"/>
    </location>
</feature>
<sequence length="400" mass="45755">MLGHVRIIPRRISTIRVIVPKTNYINKLYSTSEQTSEYTQPTREPDNTSDQSAGEPSQDATQNKSQAQLGDQESYKQISELLRSRQVEKAHEIVSSLPIEKLSTNFYTKVIDGYAKNKDLDNAKIVYEQMKQKEFAPTLFAYNRLIELMCSLNKPDQAFSVQEDMVQAGITPSAYTIQELIDGFSRVGSITKAVEVFEKMPDHLLKEPTTASRVIGALIKGYQLNQLHDEAIEFLDSLPVSVQSRSGFQLWPQNQFYFNQKAVHRHNKPQVDKREKPEKKPEKKVEKKKMPIRIFDDAHEDDDYGGEFDSGDSENEEDGFFFDADDSSDEEKFNSVVPKDLDSVFQKPPDHPPKEPIPRFETFDENLFDDEIDDFQPGGAALRAPKEPKKIAKKRKLKSK</sequence>
<evidence type="ECO:0000313" key="5">
    <source>
        <dbReference type="Proteomes" id="UP001431209"/>
    </source>
</evidence>
<evidence type="ECO:0000313" key="4">
    <source>
        <dbReference type="EMBL" id="KAL0484992.1"/>
    </source>
</evidence>
<dbReference type="PROSITE" id="PS51375">
    <property type="entry name" value="PPR"/>
    <property type="match status" value="2"/>
</dbReference>
<keyword evidence="1" id="KW-0677">Repeat</keyword>
<dbReference type="Pfam" id="PF13041">
    <property type="entry name" value="PPR_2"/>
    <property type="match status" value="1"/>
</dbReference>
<feature type="region of interest" description="Disordered" evidence="3">
    <location>
        <begin position="262"/>
        <end position="400"/>
    </location>
</feature>
<gene>
    <name evidence="4" type="ORF">AKO1_003791</name>
</gene>
<dbReference type="InterPro" id="IPR011990">
    <property type="entry name" value="TPR-like_helical_dom_sf"/>
</dbReference>
<evidence type="ECO:0000256" key="3">
    <source>
        <dbReference type="SAM" id="MobiDB-lite"/>
    </source>
</evidence>
<dbReference type="InterPro" id="IPR002885">
    <property type="entry name" value="PPR_rpt"/>
</dbReference>
<dbReference type="Proteomes" id="UP001431209">
    <property type="component" value="Unassembled WGS sequence"/>
</dbReference>
<evidence type="ECO:0000256" key="1">
    <source>
        <dbReference type="ARBA" id="ARBA00022737"/>
    </source>
</evidence>
<dbReference type="Pfam" id="PF01535">
    <property type="entry name" value="PPR"/>
    <property type="match status" value="1"/>
</dbReference>
<dbReference type="PANTHER" id="PTHR47447">
    <property type="entry name" value="OS03G0856100 PROTEIN"/>
    <property type="match status" value="1"/>
</dbReference>
<feature type="compositionally biased region" description="Basic and acidic residues" evidence="3">
    <location>
        <begin position="348"/>
        <end position="362"/>
    </location>
</feature>
<dbReference type="PANTHER" id="PTHR47447:SF17">
    <property type="entry name" value="OS12G0638900 PROTEIN"/>
    <property type="match status" value="1"/>
</dbReference>